<dbReference type="EMBL" id="CAJVQA010018011">
    <property type="protein sequence ID" value="CAG8751695.1"/>
    <property type="molecule type" value="Genomic_DNA"/>
</dbReference>
<keyword evidence="2" id="KW-1185">Reference proteome</keyword>
<accession>A0A9N9IU94</accession>
<gene>
    <name evidence="1" type="ORF">CPELLU_LOCUS14743</name>
</gene>
<reference evidence="1" key="1">
    <citation type="submission" date="2021-06" db="EMBL/GenBank/DDBJ databases">
        <authorList>
            <person name="Kallberg Y."/>
            <person name="Tangrot J."/>
            <person name="Rosling A."/>
        </authorList>
    </citation>
    <scope>NUCLEOTIDE SEQUENCE</scope>
    <source>
        <strain evidence="1">FL966</strain>
    </source>
</reference>
<comment type="caution">
    <text evidence="1">The sequence shown here is derived from an EMBL/GenBank/DDBJ whole genome shotgun (WGS) entry which is preliminary data.</text>
</comment>
<sequence length="89" mass="10171">MSIDNTIFADNSDLQYLITFDHDYYNKLIIDHKLIVTDEIANKELEHENKLEANTNRGVNKSIGACGTICINLAEFSKELKINKEILLD</sequence>
<evidence type="ECO:0000313" key="2">
    <source>
        <dbReference type="Proteomes" id="UP000789759"/>
    </source>
</evidence>
<name>A0A9N9IU94_9GLOM</name>
<organism evidence="1 2">
    <name type="scientific">Cetraspora pellucida</name>
    <dbReference type="NCBI Taxonomy" id="1433469"/>
    <lineage>
        <taxon>Eukaryota</taxon>
        <taxon>Fungi</taxon>
        <taxon>Fungi incertae sedis</taxon>
        <taxon>Mucoromycota</taxon>
        <taxon>Glomeromycotina</taxon>
        <taxon>Glomeromycetes</taxon>
        <taxon>Diversisporales</taxon>
        <taxon>Gigasporaceae</taxon>
        <taxon>Cetraspora</taxon>
    </lineage>
</organism>
<evidence type="ECO:0000313" key="1">
    <source>
        <dbReference type="EMBL" id="CAG8751695.1"/>
    </source>
</evidence>
<dbReference type="OrthoDB" id="2428362at2759"/>
<dbReference type="Proteomes" id="UP000789759">
    <property type="component" value="Unassembled WGS sequence"/>
</dbReference>
<protein>
    <submittedName>
        <fullName evidence="1">10169_t:CDS:1</fullName>
    </submittedName>
</protein>
<dbReference type="AlphaFoldDB" id="A0A9N9IU94"/>
<proteinExistence type="predicted"/>